<dbReference type="InterPro" id="IPR018513">
    <property type="entry name" value="Cell_synthase_bac"/>
</dbReference>
<dbReference type="Proteomes" id="UP000183263">
    <property type="component" value="Unassembled WGS sequence"/>
</dbReference>
<evidence type="ECO:0000313" key="2">
    <source>
        <dbReference type="Proteomes" id="UP000183263"/>
    </source>
</evidence>
<protein>
    <submittedName>
        <fullName evidence="1">Cellulose synthase subunit</fullName>
    </submittedName>
</protein>
<dbReference type="AlphaFoldDB" id="A0A1G8H6P9"/>
<evidence type="ECO:0000313" key="1">
    <source>
        <dbReference type="EMBL" id="SDI02229.1"/>
    </source>
</evidence>
<dbReference type="GO" id="GO:0016020">
    <property type="term" value="C:membrane"/>
    <property type="evidence" value="ECO:0007669"/>
    <property type="project" value="InterPro"/>
</dbReference>
<dbReference type="Gene3D" id="2.60.120.260">
    <property type="entry name" value="Galactose-binding domain-like"/>
    <property type="match status" value="1"/>
</dbReference>
<dbReference type="OrthoDB" id="4588955at2"/>
<dbReference type="RefSeq" id="WP_072740197.1">
    <property type="nucleotide sequence ID" value="NZ_CP048813.1"/>
</dbReference>
<sequence length="653" mass="67641">MPGRFRRSAVAFVAVLAMAMFGGVPASHAQEPEPAAGLVVLGSRALGFGEDVPFRGNHDEVTVTVPVPTGLTPRSLDAVVEMPADVQRGWIDVESDGRTLARIDLPGAPATDAPVSIPLDGATVDRNAVAVTLRITLVPLEAICPQDWFGRSVTLRDTRVVYDGTPTDPTVIADFLPPVLERLDVYVPESPTDAESAAALALSTAIVAYYGAQPVQVRVRPLPGTTTTPTEADGPFERSVVVRETGDAATELVPAPAGPGALVLTGDDRTLMDQARLVTSHVSSVAVDARAIAGAMDRPPQLAPDSTTLGGLGLGTLTARGVGQVQVELTIDQSRLGRASGNLRIHLQGNYSPPPDNQSGLLTVSIGDQVLDSWPADDTGTIDRWIDVPDEDLGRYTTLDVTLQNTGGTNQCGLEQPSTLTIFPQSEVSSSATPGNPSGFQALPQALLPAVQVAGTVGGFDDTARAVAILTGLQSLTTVSLDPEWVPVDEAVSSGAPAVLVVADGALPEGVNPPLTETDGVTLELASPTADGSTTLTLGSQTNFAALQAWVDNGREVLLAGSTADPAELDRTLRWLAADPDRWAGLSGDVLFTAEGRDPVDLSLPPDSSQQPSESLPGVAVAVLYTAGALAVIGVILAVVAATRPRRSPHDAD</sequence>
<dbReference type="Pfam" id="PF03170">
    <property type="entry name" value="BcsB"/>
    <property type="match status" value="1"/>
</dbReference>
<accession>A0A1G8H6P9</accession>
<keyword evidence="2" id="KW-1185">Reference proteome</keyword>
<gene>
    <name evidence="1" type="ORF">SAMN05444695_104333</name>
</gene>
<dbReference type="EMBL" id="FNDN01000004">
    <property type="protein sequence ID" value="SDI02229.1"/>
    <property type="molecule type" value="Genomic_DNA"/>
</dbReference>
<name>A0A1G8H6P9_9NOCA</name>
<dbReference type="GO" id="GO:0006011">
    <property type="term" value="P:UDP-alpha-D-glucose metabolic process"/>
    <property type="evidence" value="ECO:0007669"/>
    <property type="project" value="InterPro"/>
</dbReference>
<organism evidence="1 2">
    <name type="scientific">Rhodococcus triatomae</name>
    <dbReference type="NCBI Taxonomy" id="300028"/>
    <lineage>
        <taxon>Bacteria</taxon>
        <taxon>Bacillati</taxon>
        <taxon>Actinomycetota</taxon>
        <taxon>Actinomycetes</taxon>
        <taxon>Mycobacteriales</taxon>
        <taxon>Nocardiaceae</taxon>
        <taxon>Rhodococcus</taxon>
    </lineage>
</organism>
<proteinExistence type="predicted"/>
<reference evidence="1 2" key="1">
    <citation type="submission" date="2016-10" db="EMBL/GenBank/DDBJ databases">
        <authorList>
            <person name="de Groot N.N."/>
        </authorList>
    </citation>
    <scope>NUCLEOTIDE SEQUENCE [LARGE SCALE GENOMIC DNA]</scope>
    <source>
        <strain evidence="1 2">DSM 44892</strain>
    </source>
</reference>